<dbReference type="PANTHER" id="PTHR43300:SF11">
    <property type="entry name" value="ACETYLTRANSFERASE RV3034C-RELATED"/>
    <property type="match status" value="1"/>
</dbReference>
<dbReference type="EMBL" id="CP024307">
    <property type="protein sequence ID" value="AUX76422.1"/>
    <property type="molecule type" value="Genomic_DNA"/>
</dbReference>
<keyword evidence="3" id="KW-0677">Repeat</keyword>
<name>A0A2L0H5E5_RHIFR</name>
<protein>
    <submittedName>
        <fullName evidence="5">Uncharacterized protein</fullName>
    </submittedName>
</protein>
<dbReference type="RefSeq" id="WP_104839233.1">
    <property type="nucleotide sequence ID" value="NZ_CP024307.1"/>
</dbReference>
<keyword evidence="2" id="KW-0808">Transferase</keyword>
<dbReference type="SUPFAM" id="SSF51161">
    <property type="entry name" value="Trimeric LpxA-like enzymes"/>
    <property type="match status" value="1"/>
</dbReference>
<proteinExistence type="inferred from homology"/>
<evidence type="ECO:0000313" key="5">
    <source>
        <dbReference type="EMBL" id="AUX76422.1"/>
    </source>
</evidence>
<reference evidence="5 6" key="1">
    <citation type="submission" date="2017-10" db="EMBL/GenBank/DDBJ databases">
        <title>Analysis of the genome sequences of Rhizobium populations associated to common bean (phaseolus vulgaris).</title>
        <authorList>
            <person name="Bustos P."/>
            <person name="Santamaria R.I."/>
            <person name="Miranda-Sanchez F."/>
            <person name="Perez-Carrascal O."/>
            <person name="Juarez S."/>
            <person name="Lozano L."/>
            <person name="Martinez-Flores I."/>
            <person name="Vinuesa P."/>
            <person name="Martinez-Romero E."/>
            <person name="Cevallos M.A."/>
            <person name="Romero D."/>
            <person name="Davila G."/>
            <person name="Gonzalez V."/>
        </authorList>
    </citation>
    <scope>NUCLEOTIDE SEQUENCE [LARGE SCALE GENOMIC DNA]</scope>
    <source>
        <strain evidence="5 6">NXT3</strain>
    </source>
</reference>
<dbReference type="Gene3D" id="2.160.10.10">
    <property type="entry name" value="Hexapeptide repeat proteins"/>
    <property type="match status" value="1"/>
</dbReference>
<dbReference type="PANTHER" id="PTHR43300">
    <property type="entry name" value="ACETYLTRANSFERASE"/>
    <property type="match status" value="1"/>
</dbReference>
<accession>A0A2L0H5E5</accession>
<organism evidence="5 6">
    <name type="scientific">Rhizobium fredii</name>
    <name type="common">Sinorhizobium fredii</name>
    <dbReference type="NCBI Taxonomy" id="380"/>
    <lineage>
        <taxon>Bacteria</taxon>
        <taxon>Pseudomonadati</taxon>
        <taxon>Pseudomonadota</taxon>
        <taxon>Alphaproteobacteria</taxon>
        <taxon>Hyphomicrobiales</taxon>
        <taxon>Rhizobiaceae</taxon>
        <taxon>Sinorhizobium/Ensifer group</taxon>
        <taxon>Sinorhizobium</taxon>
    </lineage>
</organism>
<evidence type="ECO:0000256" key="1">
    <source>
        <dbReference type="ARBA" id="ARBA00007274"/>
    </source>
</evidence>
<dbReference type="PROSITE" id="PS00101">
    <property type="entry name" value="HEXAPEP_TRANSFERASES"/>
    <property type="match status" value="1"/>
</dbReference>
<keyword evidence="4" id="KW-0012">Acyltransferase</keyword>
<dbReference type="InterPro" id="IPR001451">
    <property type="entry name" value="Hexapep"/>
</dbReference>
<dbReference type="InterPro" id="IPR011004">
    <property type="entry name" value="Trimer_LpxA-like_sf"/>
</dbReference>
<evidence type="ECO:0000256" key="4">
    <source>
        <dbReference type="ARBA" id="ARBA00023315"/>
    </source>
</evidence>
<sequence>MNRDDLLACGAAVASAKGIGAPLTFESPVNLMSPVSEPTTIGAYSYIGPSGEICGAEIGRFCSIAPRVIIGPFDHPTDWISNHPFQFGRSRKFNFWPEASEFRFQKLETKPRPVIGHDVWIGDGAVITRGVRIGNGAVVAANAVVTRDVPPYAVVGGVPAKVIRFRFDETTIARLQAARWWEFKIWSSRPDYRKVHSILDRIESGEIPPFKPDVWKLTSENGSLSLSKEITPGVLPQEQPLSSARN</sequence>
<evidence type="ECO:0000313" key="6">
    <source>
        <dbReference type="Proteomes" id="UP000239340"/>
    </source>
</evidence>
<dbReference type="Proteomes" id="UP000239340">
    <property type="component" value="Chromosome"/>
</dbReference>
<comment type="similarity">
    <text evidence="1">Belongs to the transferase hexapeptide repeat family.</text>
</comment>
<dbReference type="CDD" id="cd03349">
    <property type="entry name" value="LbH_XAT"/>
    <property type="match status" value="1"/>
</dbReference>
<evidence type="ECO:0000256" key="2">
    <source>
        <dbReference type="ARBA" id="ARBA00022679"/>
    </source>
</evidence>
<dbReference type="AlphaFoldDB" id="A0A2L0H5E5"/>
<dbReference type="InterPro" id="IPR018357">
    <property type="entry name" value="Hexapep_transf_CS"/>
</dbReference>
<gene>
    <name evidence="5" type="ORF">NXT3_CH01854</name>
</gene>
<dbReference type="InterPro" id="IPR050179">
    <property type="entry name" value="Trans_hexapeptide_repeat"/>
</dbReference>
<dbReference type="GO" id="GO:0016746">
    <property type="term" value="F:acyltransferase activity"/>
    <property type="evidence" value="ECO:0007669"/>
    <property type="project" value="UniProtKB-KW"/>
</dbReference>
<evidence type="ECO:0000256" key="3">
    <source>
        <dbReference type="ARBA" id="ARBA00022737"/>
    </source>
</evidence>
<dbReference type="Pfam" id="PF00132">
    <property type="entry name" value="Hexapep"/>
    <property type="match status" value="1"/>
</dbReference>